<evidence type="ECO:0008006" key="3">
    <source>
        <dbReference type="Google" id="ProtNLM"/>
    </source>
</evidence>
<gene>
    <name evidence="1" type="ORF">COB20_13150</name>
</gene>
<proteinExistence type="predicted"/>
<evidence type="ECO:0000313" key="1">
    <source>
        <dbReference type="EMBL" id="PCI75346.1"/>
    </source>
</evidence>
<accession>A0A2A4WYN9</accession>
<dbReference type="CDD" id="cd17040">
    <property type="entry name" value="Ubl_MoaD_like"/>
    <property type="match status" value="1"/>
</dbReference>
<reference evidence="2" key="1">
    <citation type="submission" date="2017-08" db="EMBL/GenBank/DDBJ databases">
        <title>A dynamic microbial community with high functional redundancy inhabits the cold, oxic subseafloor aquifer.</title>
        <authorList>
            <person name="Tully B.J."/>
            <person name="Wheat C.G."/>
            <person name="Glazer B.T."/>
            <person name="Huber J.A."/>
        </authorList>
    </citation>
    <scope>NUCLEOTIDE SEQUENCE [LARGE SCALE GENOMIC DNA]</scope>
</reference>
<dbReference type="Proteomes" id="UP000218767">
    <property type="component" value="Unassembled WGS sequence"/>
</dbReference>
<organism evidence="1 2">
    <name type="scientific">SAR86 cluster bacterium</name>
    <dbReference type="NCBI Taxonomy" id="2030880"/>
    <lineage>
        <taxon>Bacteria</taxon>
        <taxon>Pseudomonadati</taxon>
        <taxon>Pseudomonadota</taxon>
        <taxon>Gammaproteobacteria</taxon>
        <taxon>SAR86 cluster</taxon>
    </lineage>
</organism>
<protein>
    <recommendedName>
        <fullName evidence="3">Molybdopterin synthase sulfur carrier subunit</fullName>
    </recommendedName>
</protein>
<evidence type="ECO:0000313" key="2">
    <source>
        <dbReference type="Proteomes" id="UP000218767"/>
    </source>
</evidence>
<comment type="caution">
    <text evidence="1">The sequence shown here is derived from an EMBL/GenBank/DDBJ whole genome shotgun (WGS) entry which is preliminary data.</text>
</comment>
<name>A0A2A4WYN9_9GAMM</name>
<dbReference type="EMBL" id="NVUL01000077">
    <property type="protein sequence ID" value="PCI75346.1"/>
    <property type="molecule type" value="Genomic_DNA"/>
</dbReference>
<dbReference type="InterPro" id="IPR012675">
    <property type="entry name" value="Beta-grasp_dom_sf"/>
</dbReference>
<dbReference type="Gene3D" id="3.10.20.30">
    <property type="match status" value="1"/>
</dbReference>
<dbReference type="AlphaFoldDB" id="A0A2A4WYN9"/>
<sequence>MIRVFLPYHLRTLAQCDAEVKIDVEPPCTAANLIDALERTYPSLRGAILELESRQRRPKIRFFACKEDISHAAMDKPLPEGIVNGDEPFMIVGAISGG</sequence>